<protein>
    <submittedName>
        <fullName evidence="1">Uncharacterized protein</fullName>
    </submittedName>
</protein>
<accession>A0A9D4UP49</accession>
<sequence length="150" mass="17355">MASFPLYVAHRIRARSPFRSHPVANEKILQECWVFISRRKRGCIALEYFDRTVSIRIMPVGIHMERRMGTPEVAETKAKICELKVQLNGKTVILRMDDLDIFQGINLKLLAVEQLLMQNPSWRRKLVLVQVPNPANGHETFEIQVEIYAA</sequence>
<dbReference type="AlphaFoldDB" id="A0A9D4UP49"/>
<dbReference type="PANTHER" id="PTHR10788">
    <property type="entry name" value="TREHALOSE-6-PHOSPHATE SYNTHASE"/>
    <property type="match status" value="1"/>
</dbReference>
<keyword evidence="2" id="KW-1185">Reference proteome</keyword>
<evidence type="ECO:0000313" key="1">
    <source>
        <dbReference type="EMBL" id="KAI5071509.1"/>
    </source>
</evidence>
<proteinExistence type="predicted"/>
<dbReference type="OrthoDB" id="1926566at2759"/>
<dbReference type="PANTHER" id="PTHR10788:SF94">
    <property type="entry name" value="ALPHA,ALPHA-TREHALOSE-PHOSPHATE SYNTHASE [UDP-FORMING] 5"/>
    <property type="match status" value="1"/>
</dbReference>
<comment type="caution">
    <text evidence="1">The sequence shown here is derived from an EMBL/GenBank/DDBJ whole genome shotgun (WGS) entry which is preliminary data.</text>
</comment>
<dbReference type="GO" id="GO:0005829">
    <property type="term" value="C:cytosol"/>
    <property type="evidence" value="ECO:0007669"/>
    <property type="project" value="TreeGrafter"/>
</dbReference>
<dbReference type="EMBL" id="JABFUD020000013">
    <property type="protein sequence ID" value="KAI5071509.1"/>
    <property type="molecule type" value="Genomic_DNA"/>
</dbReference>
<dbReference type="GO" id="GO:0005992">
    <property type="term" value="P:trehalose biosynthetic process"/>
    <property type="evidence" value="ECO:0007669"/>
    <property type="project" value="InterPro"/>
</dbReference>
<name>A0A9D4UP49_ADICA</name>
<dbReference type="InterPro" id="IPR001830">
    <property type="entry name" value="Glyco_trans_20"/>
</dbReference>
<organism evidence="1 2">
    <name type="scientific">Adiantum capillus-veneris</name>
    <name type="common">Maidenhair fern</name>
    <dbReference type="NCBI Taxonomy" id="13818"/>
    <lineage>
        <taxon>Eukaryota</taxon>
        <taxon>Viridiplantae</taxon>
        <taxon>Streptophyta</taxon>
        <taxon>Embryophyta</taxon>
        <taxon>Tracheophyta</taxon>
        <taxon>Polypodiopsida</taxon>
        <taxon>Polypodiidae</taxon>
        <taxon>Polypodiales</taxon>
        <taxon>Pteridineae</taxon>
        <taxon>Pteridaceae</taxon>
        <taxon>Vittarioideae</taxon>
        <taxon>Adiantum</taxon>
    </lineage>
</organism>
<dbReference type="GO" id="GO:0004805">
    <property type="term" value="F:trehalose-phosphatase activity"/>
    <property type="evidence" value="ECO:0007669"/>
    <property type="project" value="TreeGrafter"/>
</dbReference>
<dbReference type="Gene3D" id="3.40.50.2000">
    <property type="entry name" value="Glycogen Phosphorylase B"/>
    <property type="match status" value="1"/>
</dbReference>
<dbReference type="SUPFAM" id="SSF53756">
    <property type="entry name" value="UDP-Glycosyltransferase/glycogen phosphorylase"/>
    <property type="match status" value="1"/>
</dbReference>
<reference evidence="1" key="1">
    <citation type="submission" date="2021-01" db="EMBL/GenBank/DDBJ databases">
        <title>Adiantum capillus-veneris genome.</title>
        <authorList>
            <person name="Fang Y."/>
            <person name="Liao Q."/>
        </authorList>
    </citation>
    <scope>NUCLEOTIDE SEQUENCE</scope>
    <source>
        <strain evidence="1">H3</strain>
        <tissue evidence="1">Leaf</tissue>
    </source>
</reference>
<evidence type="ECO:0000313" key="2">
    <source>
        <dbReference type="Proteomes" id="UP000886520"/>
    </source>
</evidence>
<dbReference type="Proteomes" id="UP000886520">
    <property type="component" value="Chromosome 13"/>
</dbReference>
<gene>
    <name evidence="1" type="ORF">GOP47_0013760</name>
</gene>
<dbReference type="Pfam" id="PF00982">
    <property type="entry name" value="Glyco_transf_20"/>
    <property type="match status" value="1"/>
</dbReference>